<feature type="signal peptide" evidence="1">
    <location>
        <begin position="1"/>
        <end position="20"/>
    </location>
</feature>
<organism evidence="2 3">
    <name type="scientific">Polaribacter batillariae</name>
    <dbReference type="NCBI Taxonomy" id="2808900"/>
    <lineage>
        <taxon>Bacteria</taxon>
        <taxon>Pseudomonadati</taxon>
        <taxon>Bacteroidota</taxon>
        <taxon>Flavobacteriia</taxon>
        <taxon>Flavobacteriales</taxon>
        <taxon>Flavobacteriaceae</taxon>
    </lineage>
</organism>
<sequence length="115" mass="13389">MKKITFLFVLFLGLSFTTFSQSKKEVLRVKTKATEITNKLNDRIVKGNANVALSEEQKVEIIKIHTERINALKKLGKDASKEEKDKLNKSYYKKIFSEILTKEQIKAQRKKSRKK</sequence>
<protein>
    <recommendedName>
        <fullName evidence="4">DUF4890 domain-containing protein</fullName>
    </recommendedName>
</protein>
<evidence type="ECO:0000313" key="3">
    <source>
        <dbReference type="Proteomes" id="UP000663935"/>
    </source>
</evidence>
<evidence type="ECO:0008006" key="4">
    <source>
        <dbReference type="Google" id="ProtNLM"/>
    </source>
</evidence>
<dbReference type="EMBL" id="CP071795">
    <property type="protein sequence ID" value="QTD38516.1"/>
    <property type="molecule type" value="Genomic_DNA"/>
</dbReference>
<feature type="chain" id="PRO_5046405402" description="DUF4890 domain-containing protein" evidence="1">
    <location>
        <begin position="21"/>
        <end position="115"/>
    </location>
</feature>
<accession>A0ABX7SWE6</accession>
<gene>
    <name evidence="2" type="ORF">JL193_04290</name>
</gene>
<dbReference type="Proteomes" id="UP000663935">
    <property type="component" value="Chromosome"/>
</dbReference>
<proteinExistence type="predicted"/>
<reference evidence="2 3" key="1">
    <citation type="submission" date="2021-03" db="EMBL/GenBank/DDBJ databases">
        <title>Complete genome of Polaribacter_sp.G4M1.</title>
        <authorList>
            <person name="Jeong S.W."/>
            <person name="Bae J.W."/>
        </authorList>
    </citation>
    <scope>NUCLEOTIDE SEQUENCE [LARGE SCALE GENOMIC DNA]</scope>
    <source>
        <strain evidence="2 3">G4M1</strain>
    </source>
</reference>
<name>A0ABX7SWE6_9FLAO</name>
<evidence type="ECO:0000313" key="2">
    <source>
        <dbReference type="EMBL" id="QTD38516.1"/>
    </source>
</evidence>
<dbReference type="RefSeq" id="WP_207972646.1">
    <property type="nucleotide sequence ID" value="NZ_CP071795.1"/>
</dbReference>
<evidence type="ECO:0000256" key="1">
    <source>
        <dbReference type="SAM" id="SignalP"/>
    </source>
</evidence>
<keyword evidence="1" id="KW-0732">Signal</keyword>
<keyword evidence="3" id="KW-1185">Reference proteome</keyword>